<evidence type="ECO:0000256" key="2">
    <source>
        <dbReference type="ARBA" id="ARBA00023172"/>
    </source>
</evidence>
<dbReference type="CDD" id="cd00397">
    <property type="entry name" value="DNA_BRE_C"/>
    <property type="match status" value="1"/>
</dbReference>
<evidence type="ECO:0000256" key="1">
    <source>
        <dbReference type="ARBA" id="ARBA00023125"/>
    </source>
</evidence>
<dbReference type="Pfam" id="PF00589">
    <property type="entry name" value="Phage_integrase"/>
    <property type="match status" value="1"/>
</dbReference>
<sequence length="281" mass="31625">MTLIPHPHWQEQTQNFAQWLTAAGRLPSTIANRLRWLRDLTTTYPETSPLELTTYELQAWLANPNWQPVTKKNAQATIRSFFHYLYITGARKDNPTLLLLPIKVPRRVPRPVKTSVLVKGIQASATSEETLMILLGAYAGLRRSEIASLHTQDYEDGWLTVTGKGGHTRRIPAHPALIPYLERKTVGYYFPGRLSPAKHRHPDNVAKTITRLLGKGYTAHQLRHWFATDAYAKRPSIRAVQLLLGHANVTTTQSYIGVQDEALSEMIAALTALPIPDLDAE</sequence>
<dbReference type="InterPro" id="IPR050090">
    <property type="entry name" value="Tyrosine_recombinase_XerCD"/>
</dbReference>
<name>A0A4Y9F2T3_9MICC</name>
<dbReference type="GO" id="GO:0006310">
    <property type="term" value="P:DNA recombination"/>
    <property type="evidence" value="ECO:0007669"/>
    <property type="project" value="UniProtKB-KW"/>
</dbReference>
<comment type="caution">
    <text evidence="6">The sequence shown here is derived from an EMBL/GenBank/DDBJ whole genome shotgun (WGS) entry which is preliminary data.</text>
</comment>
<dbReference type="PANTHER" id="PTHR30349">
    <property type="entry name" value="PHAGE INTEGRASE-RELATED"/>
    <property type="match status" value="1"/>
</dbReference>
<evidence type="ECO:0008006" key="8">
    <source>
        <dbReference type="Google" id="ProtNLM"/>
    </source>
</evidence>
<dbReference type="Gene3D" id="1.10.443.10">
    <property type="entry name" value="Intergrase catalytic core"/>
    <property type="match status" value="1"/>
</dbReference>
<organism evidence="6 7">
    <name type="scientific">Rothia nasimurium</name>
    <dbReference type="NCBI Taxonomy" id="85336"/>
    <lineage>
        <taxon>Bacteria</taxon>
        <taxon>Bacillati</taxon>
        <taxon>Actinomycetota</taxon>
        <taxon>Actinomycetes</taxon>
        <taxon>Micrococcales</taxon>
        <taxon>Micrococcaceae</taxon>
        <taxon>Rothia</taxon>
    </lineage>
</organism>
<feature type="domain" description="Core-binding (CB)" evidence="5">
    <location>
        <begin position="7"/>
        <end position="86"/>
    </location>
</feature>
<keyword evidence="2" id="KW-0233">DNA recombination</keyword>
<dbReference type="GO" id="GO:0003677">
    <property type="term" value="F:DNA binding"/>
    <property type="evidence" value="ECO:0007669"/>
    <property type="project" value="UniProtKB-UniRule"/>
</dbReference>
<reference evidence="6 7" key="1">
    <citation type="submission" date="2019-03" db="EMBL/GenBank/DDBJ databases">
        <title>Diversity of the mouse oral microbiome.</title>
        <authorList>
            <person name="Joseph S."/>
            <person name="Aduse-Opoku J."/>
            <person name="Curtis M."/>
            <person name="Wade W."/>
            <person name="Hashim A."/>
        </authorList>
    </citation>
    <scope>NUCLEOTIDE SEQUENCE [LARGE SCALE GENOMIC DNA]</scope>
    <source>
        <strain evidence="7">irhom_31</strain>
    </source>
</reference>
<accession>A0A4Y9F2T3</accession>
<protein>
    <recommendedName>
        <fullName evidence="8">Integrase</fullName>
    </recommendedName>
</protein>
<dbReference type="InterPro" id="IPR044068">
    <property type="entry name" value="CB"/>
</dbReference>
<dbReference type="GO" id="GO:0015074">
    <property type="term" value="P:DNA integration"/>
    <property type="evidence" value="ECO:0007669"/>
    <property type="project" value="InterPro"/>
</dbReference>
<dbReference type="InterPro" id="IPR002104">
    <property type="entry name" value="Integrase_catalytic"/>
</dbReference>
<proteinExistence type="predicted"/>
<keyword evidence="1 3" id="KW-0238">DNA-binding</keyword>
<gene>
    <name evidence="6" type="ORF">E4U03_09875</name>
</gene>
<evidence type="ECO:0000313" key="6">
    <source>
        <dbReference type="EMBL" id="TFU21092.1"/>
    </source>
</evidence>
<feature type="domain" description="Tyr recombinase" evidence="4">
    <location>
        <begin position="107"/>
        <end position="268"/>
    </location>
</feature>
<dbReference type="RefSeq" id="WP_135013436.1">
    <property type="nucleotide sequence ID" value="NZ_JADGLK010000039.1"/>
</dbReference>
<dbReference type="Proteomes" id="UP000297951">
    <property type="component" value="Unassembled WGS sequence"/>
</dbReference>
<dbReference type="InterPro" id="IPR011010">
    <property type="entry name" value="DNA_brk_join_enz"/>
</dbReference>
<evidence type="ECO:0000259" key="4">
    <source>
        <dbReference type="PROSITE" id="PS51898"/>
    </source>
</evidence>
<dbReference type="InterPro" id="IPR013762">
    <property type="entry name" value="Integrase-like_cat_sf"/>
</dbReference>
<dbReference type="SUPFAM" id="SSF56349">
    <property type="entry name" value="DNA breaking-rejoining enzymes"/>
    <property type="match status" value="1"/>
</dbReference>
<dbReference type="OrthoDB" id="1822491at2"/>
<dbReference type="PROSITE" id="PS51898">
    <property type="entry name" value="TYR_RECOMBINASE"/>
    <property type="match status" value="1"/>
</dbReference>
<evidence type="ECO:0000313" key="7">
    <source>
        <dbReference type="Proteomes" id="UP000297951"/>
    </source>
</evidence>
<evidence type="ECO:0000259" key="5">
    <source>
        <dbReference type="PROSITE" id="PS51900"/>
    </source>
</evidence>
<dbReference type="PANTHER" id="PTHR30349:SF64">
    <property type="entry name" value="PROPHAGE INTEGRASE INTD-RELATED"/>
    <property type="match status" value="1"/>
</dbReference>
<dbReference type="PROSITE" id="PS51900">
    <property type="entry name" value="CB"/>
    <property type="match status" value="1"/>
</dbReference>
<dbReference type="AlphaFoldDB" id="A0A4Y9F2T3"/>
<evidence type="ECO:0000256" key="3">
    <source>
        <dbReference type="PROSITE-ProRule" id="PRU01248"/>
    </source>
</evidence>
<dbReference type="EMBL" id="SPQC01000039">
    <property type="protein sequence ID" value="TFU21092.1"/>
    <property type="molecule type" value="Genomic_DNA"/>
</dbReference>